<dbReference type="OrthoDB" id="10452367at2759"/>
<dbReference type="AlphaFoldDB" id="A0A9W7GBY2"/>
<gene>
    <name evidence="1" type="ORF">TrCOL_g6345</name>
</gene>
<organism evidence="1 2">
    <name type="scientific">Triparma columacea</name>
    <dbReference type="NCBI Taxonomy" id="722753"/>
    <lineage>
        <taxon>Eukaryota</taxon>
        <taxon>Sar</taxon>
        <taxon>Stramenopiles</taxon>
        <taxon>Ochrophyta</taxon>
        <taxon>Bolidophyceae</taxon>
        <taxon>Parmales</taxon>
        <taxon>Triparmaceae</taxon>
        <taxon>Triparma</taxon>
    </lineage>
</organism>
<dbReference type="InterPro" id="IPR015797">
    <property type="entry name" value="NUDIX_hydrolase-like_dom_sf"/>
</dbReference>
<keyword evidence="2" id="KW-1185">Reference proteome</keyword>
<sequence>MVEVAGQFEVVRSYDSLERPANHAVTVLLYDCDRRRFRIIEEFYPAIGTRSIGTVAGCVEEHGKHLPDDGGFAASLLKAAKDEAWEEGGVKDGEWYRCGPTCVMDKYIDTRITPFLGVFKSGKQPPDHEADRDPEESEMKVLDCTEEELHQWLEEGRFSVVGEWAVRSGLRRLKTLNLEGK</sequence>
<protein>
    <recommendedName>
        <fullName evidence="3">Nudix hydrolase domain-containing protein</fullName>
    </recommendedName>
</protein>
<comment type="caution">
    <text evidence="1">The sequence shown here is derived from an EMBL/GenBank/DDBJ whole genome shotgun (WGS) entry which is preliminary data.</text>
</comment>
<name>A0A9W7GBY2_9STRA</name>
<reference evidence="2" key="1">
    <citation type="journal article" date="2023" name="Commun. Biol.">
        <title>Genome analysis of Parmales, the sister group of diatoms, reveals the evolutionary specialization of diatoms from phago-mixotrophs to photoautotrophs.</title>
        <authorList>
            <person name="Ban H."/>
            <person name="Sato S."/>
            <person name="Yoshikawa S."/>
            <person name="Yamada K."/>
            <person name="Nakamura Y."/>
            <person name="Ichinomiya M."/>
            <person name="Sato N."/>
            <person name="Blanc-Mathieu R."/>
            <person name="Endo H."/>
            <person name="Kuwata A."/>
            <person name="Ogata H."/>
        </authorList>
    </citation>
    <scope>NUCLEOTIDE SEQUENCE [LARGE SCALE GENOMIC DNA]</scope>
</reference>
<dbReference type="Gene3D" id="3.90.79.10">
    <property type="entry name" value="Nucleoside Triphosphate Pyrophosphohydrolase"/>
    <property type="match status" value="1"/>
</dbReference>
<evidence type="ECO:0000313" key="1">
    <source>
        <dbReference type="EMBL" id="GMI39433.1"/>
    </source>
</evidence>
<evidence type="ECO:0000313" key="2">
    <source>
        <dbReference type="Proteomes" id="UP001165065"/>
    </source>
</evidence>
<dbReference type="EMBL" id="BRYA01000102">
    <property type="protein sequence ID" value="GMI39433.1"/>
    <property type="molecule type" value="Genomic_DNA"/>
</dbReference>
<accession>A0A9W7GBY2</accession>
<evidence type="ECO:0008006" key="3">
    <source>
        <dbReference type="Google" id="ProtNLM"/>
    </source>
</evidence>
<proteinExistence type="predicted"/>
<dbReference type="SUPFAM" id="SSF55811">
    <property type="entry name" value="Nudix"/>
    <property type="match status" value="1"/>
</dbReference>
<dbReference type="Proteomes" id="UP001165065">
    <property type="component" value="Unassembled WGS sequence"/>
</dbReference>